<organism evidence="1 2">
    <name type="scientific">[Clostridium] symbiosum ATCC 14940</name>
    <dbReference type="NCBI Taxonomy" id="411472"/>
    <lineage>
        <taxon>Bacteria</taxon>
        <taxon>Bacillati</taxon>
        <taxon>Bacillota</taxon>
        <taxon>Clostridia</taxon>
        <taxon>Lachnospirales</taxon>
        <taxon>Lachnospiraceae</taxon>
        <taxon>Otoolea</taxon>
    </lineage>
</organism>
<dbReference type="Proteomes" id="UP000016491">
    <property type="component" value="Unassembled WGS sequence"/>
</dbReference>
<sequence length="43" mass="5080">MIIITADDDLVRKIEPCVVCSSKRFQMIEELSSRGRYVIKWHL</sequence>
<proteinExistence type="predicted"/>
<reference evidence="1 2" key="1">
    <citation type="submission" date="2013-07" db="EMBL/GenBank/DDBJ databases">
        <authorList>
            <person name="Weinstock G."/>
            <person name="Sodergren E."/>
            <person name="Wylie T."/>
            <person name="Fulton L."/>
            <person name="Fulton R."/>
            <person name="Fronick C."/>
            <person name="O'Laughlin M."/>
            <person name="Godfrey J."/>
            <person name="Miner T."/>
            <person name="Herter B."/>
            <person name="Appelbaum E."/>
            <person name="Cordes M."/>
            <person name="Lek S."/>
            <person name="Wollam A."/>
            <person name="Pepin K.H."/>
            <person name="Palsikar V.B."/>
            <person name="Mitreva M."/>
            <person name="Wilson R.K."/>
        </authorList>
    </citation>
    <scope>NUCLEOTIDE SEQUENCE [LARGE SCALE GENOMIC DNA]</scope>
    <source>
        <strain evidence="1 2">ATCC 14940</strain>
    </source>
</reference>
<evidence type="ECO:0000313" key="1">
    <source>
        <dbReference type="EMBL" id="ERI79062.1"/>
    </source>
</evidence>
<comment type="caution">
    <text evidence="1">The sequence shown here is derived from an EMBL/GenBank/DDBJ whole genome shotgun (WGS) entry which is preliminary data.</text>
</comment>
<gene>
    <name evidence="1" type="ORF">CLOSYM_01142</name>
</gene>
<dbReference type="AlphaFoldDB" id="A0ABC9U118"/>
<dbReference type="EMBL" id="AWSU01000093">
    <property type="protein sequence ID" value="ERI79062.1"/>
    <property type="molecule type" value="Genomic_DNA"/>
</dbReference>
<name>A0ABC9U118_CLOSY</name>
<protein>
    <submittedName>
        <fullName evidence="1">Uncharacterized protein</fullName>
    </submittedName>
</protein>
<accession>A0ABC9U118</accession>
<evidence type="ECO:0000313" key="2">
    <source>
        <dbReference type="Proteomes" id="UP000016491"/>
    </source>
</evidence>